<dbReference type="InterPro" id="IPR001453">
    <property type="entry name" value="MoaB/Mog_dom"/>
</dbReference>
<dbReference type="RefSeq" id="WP_150495973.1">
    <property type="nucleotide sequence ID" value="NZ_BMFA01000005.1"/>
</dbReference>
<keyword evidence="1" id="KW-0460">Magnesium</keyword>
<dbReference type="Pfam" id="PF12804">
    <property type="entry name" value="NTP_transf_3"/>
    <property type="match status" value="1"/>
</dbReference>
<dbReference type="AlphaFoldDB" id="A0A916TJP2"/>
<dbReference type="OrthoDB" id="9779263at2"/>
<dbReference type="CDD" id="cd04182">
    <property type="entry name" value="GT_2_like_f"/>
    <property type="match status" value="1"/>
</dbReference>
<dbReference type="PANTHER" id="PTHR43777">
    <property type="entry name" value="MOLYBDENUM COFACTOR CYTIDYLYLTRANSFERASE"/>
    <property type="match status" value="1"/>
</dbReference>
<dbReference type="InterPro" id="IPR029044">
    <property type="entry name" value="Nucleotide-diphossugar_trans"/>
</dbReference>
<dbReference type="InterPro" id="IPR036425">
    <property type="entry name" value="MoaB/Mog-like_dom_sf"/>
</dbReference>
<dbReference type="GO" id="GO:0016301">
    <property type="term" value="F:kinase activity"/>
    <property type="evidence" value="ECO:0007669"/>
    <property type="project" value="UniProtKB-KW"/>
</dbReference>
<dbReference type="EMBL" id="BMFA01000005">
    <property type="protein sequence ID" value="GGB47392.1"/>
    <property type="molecule type" value="Genomic_DNA"/>
</dbReference>
<dbReference type="SUPFAM" id="SSF53448">
    <property type="entry name" value="Nucleotide-diphospho-sugar transferases"/>
    <property type="match status" value="1"/>
</dbReference>
<keyword evidence="3" id="KW-0808">Transferase</keyword>
<dbReference type="SUPFAM" id="SSF53218">
    <property type="entry name" value="Molybdenum cofactor biosynthesis proteins"/>
    <property type="match status" value="1"/>
</dbReference>
<dbReference type="InterPro" id="IPR025877">
    <property type="entry name" value="MobA-like_NTP_Trfase"/>
</dbReference>
<dbReference type="SMART" id="SM00852">
    <property type="entry name" value="MoCF_biosynth"/>
    <property type="match status" value="1"/>
</dbReference>
<accession>A0A916TJP2</accession>
<name>A0A916TJP2_9HYPH</name>
<reference evidence="3" key="1">
    <citation type="journal article" date="2014" name="Int. J. Syst. Evol. Microbiol.">
        <title>Complete genome sequence of Corynebacterium casei LMG S-19264T (=DSM 44701T), isolated from a smear-ripened cheese.</title>
        <authorList>
            <consortium name="US DOE Joint Genome Institute (JGI-PGF)"/>
            <person name="Walter F."/>
            <person name="Albersmeier A."/>
            <person name="Kalinowski J."/>
            <person name="Ruckert C."/>
        </authorList>
    </citation>
    <scope>NUCLEOTIDE SEQUENCE</scope>
    <source>
        <strain evidence="3">CGMCC 1.12426</strain>
    </source>
</reference>
<protein>
    <submittedName>
        <fullName evidence="3">4-diphosphocytidyl-2C-methyl-D-erythritol kinase</fullName>
    </submittedName>
</protein>
<organism evidence="3 4">
    <name type="scientific">Roseibium aquae</name>
    <dbReference type="NCBI Taxonomy" id="1323746"/>
    <lineage>
        <taxon>Bacteria</taxon>
        <taxon>Pseudomonadati</taxon>
        <taxon>Pseudomonadota</taxon>
        <taxon>Alphaproteobacteria</taxon>
        <taxon>Hyphomicrobiales</taxon>
        <taxon>Stappiaceae</taxon>
        <taxon>Roseibium</taxon>
    </lineage>
</organism>
<dbReference type="Proteomes" id="UP000605148">
    <property type="component" value="Unassembled WGS sequence"/>
</dbReference>
<keyword evidence="4" id="KW-1185">Reference proteome</keyword>
<reference evidence="3" key="2">
    <citation type="submission" date="2020-09" db="EMBL/GenBank/DDBJ databases">
        <authorList>
            <person name="Sun Q."/>
            <person name="Zhou Y."/>
        </authorList>
    </citation>
    <scope>NUCLEOTIDE SEQUENCE</scope>
    <source>
        <strain evidence="3">CGMCC 1.12426</strain>
    </source>
</reference>
<dbReference type="CDD" id="cd03522">
    <property type="entry name" value="MoeA_like"/>
    <property type="match status" value="1"/>
</dbReference>
<dbReference type="InterPro" id="IPR012184">
    <property type="entry name" value="Bifunc_Mopterin-bd"/>
</dbReference>
<keyword evidence="3" id="KW-0418">Kinase</keyword>
<proteinExistence type="predicted"/>
<evidence type="ECO:0000259" key="2">
    <source>
        <dbReference type="SMART" id="SM00852"/>
    </source>
</evidence>
<comment type="caution">
    <text evidence="3">The sequence shown here is derived from an EMBL/GenBank/DDBJ whole genome shotgun (WGS) entry which is preliminary data.</text>
</comment>
<evidence type="ECO:0000313" key="4">
    <source>
        <dbReference type="Proteomes" id="UP000605148"/>
    </source>
</evidence>
<gene>
    <name evidence="3" type="ORF">GCM10011316_19390</name>
</gene>
<dbReference type="PANTHER" id="PTHR43777:SF1">
    <property type="entry name" value="MOLYBDENUM COFACTOR CYTIDYLYLTRANSFERASE"/>
    <property type="match status" value="1"/>
</dbReference>
<sequence>MEFGPIPVSAAVGTVLAHSTRIAGRTLKKGHVLSAEDCGALRDAGIAEIVVARLAHSDIDEDTAAHRIALAASATGLVPGASFTGRVNLHAGWAGLFVADEAAVDAVNRIDPAITLATLSNYTPVGEGRMVATSKIIPFAVSEGLVRQAESRIEGALAVHPFKARKIGLVATELPHLKPGTMDKTRRVLEDRLRPSGSTVLSEKRVPHTEAATAAALAELDEAGAELLILFGASAVVDRQDILPGSIEKAGGKIIHFGMPVDPGNLLLLGELHGKPVLGAPGCARSPKENGFDWVLDRLLADLPVTSHDITGMGVGGLLMEIESRPQPRDPGSGTTGTKIAAIILAAGRSSRMIGQHKLLADLNGKPVLQHTIDAALGADLSEIIVVTGYMDEEIGAAIAGQPVRRVHNGEYETGMASSIRTGISALAPDTDAAIILLADMPNVTAIDLSRLVAAFLAPDGAPIVSATSRGERGNPVLWDKRYFGDLSALEGDKGARDILKRQADQVFLVEIGDAARIDLDTFEDLTLARTAAPRPPAP</sequence>
<feature type="domain" description="MoaB/Mog" evidence="2">
    <location>
        <begin position="168"/>
        <end position="301"/>
    </location>
</feature>
<evidence type="ECO:0000313" key="3">
    <source>
        <dbReference type="EMBL" id="GGB47392.1"/>
    </source>
</evidence>
<evidence type="ECO:0000256" key="1">
    <source>
        <dbReference type="ARBA" id="ARBA00022842"/>
    </source>
</evidence>
<dbReference type="Gene3D" id="3.40.980.10">
    <property type="entry name" value="MoaB/Mog-like domain"/>
    <property type="match status" value="1"/>
</dbReference>
<dbReference type="GO" id="GO:0016779">
    <property type="term" value="F:nucleotidyltransferase activity"/>
    <property type="evidence" value="ECO:0007669"/>
    <property type="project" value="UniProtKB-ARBA"/>
</dbReference>
<dbReference type="Gene3D" id="3.90.550.10">
    <property type="entry name" value="Spore Coat Polysaccharide Biosynthesis Protein SpsA, Chain A"/>
    <property type="match status" value="1"/>
</dbReference>
<dbReference type="PIRSF" id="PIRSF036626">
    <property type="entry name" value="MPTBd_MobAlike"/>
    <property type="match status" value="1"/>
</dbReference>